<evidence type="ECO:0000313" key="2">
    <source>
        <dbReference type="Proteomes" id="UP000319783"/>
    </source>
</evidence>
<sequence length="150" mass="16720">MKDLRTLAKNPGIRPLVVADCVTLIDQQIKSKKGLSGVVVKTAYGLVNALKPRMIEKSVNSLFDDFIGQLQVYYQYYHEEGSKGSLEQYLSARAGDVAESLLQVTDQRAKSSSNATVIKVYNKLRPRGKEHVEIAVPELGKLLDKYLTHI</sequence>
<name>A0A533Q8Y6_9BACT</name>
<accession>A0A533Q8Y6</accession>
<dbReference type="AlphaFoldDB" id="A0A533Q8Y6"/>
<dbReference type="EMBL" id="SULG01000063">
    <property type="protein sequence ID" value="TLD41085.1"/>
    <property type="molecule type" value="Genomic_DNA"/>
</dbReference>
<evidence type="ECO:0000313" key="1">
    <source>
        <dbReference type="EMBL" id="TLD41085.1"/>
    </source>
</evidence>
<reference evidence="1 2" key="1">
    <citation type="submission" date="2019-04" db="EMBL/GenBank/DDBJ databases">
        <title>Genome of a novel bacterium Candidatus Jettenia ecosi reconstructed from metagenome of an anammox bioreactor.</title>
        <authorList>
            <person name="Mardanov A.V."/>
            <person name="Beletsky A.V."/>
            <person name="Ravin N.V."/>
            <person name="Botchkova E.A."/>
            <person name="Litti Y.V."/>
            <person name="Nozhevnikova A.N."/>
        </authorList>
    </citation>
    <scope>NUCLEOTIDE SEQUENCE [LARGE SCALE GENOMIC DNA]</scope>
    <source>
        <strain evidence="1">J2</strain>
    </source>
</reference>
<dbReference type="Pfam" id="PF21893">
    <property type="entry name" value="DUF6918"/>
    <property type="match status" value="1"/>
</dbReference>
<gene>
    <name evidence="1" type="ORF">JETT_2656</name>
</gene>
<proteinExistence type="predicted"/>
<protein>
    <submittedName>
        <fullName evidence="1">Uncharacterized protein</fullName>
    </submittedName>
</protein>
<dbReference type="Proteomes" id="UP000319783">
    <property type="component" value="Unassembled WGS sequence"/>
</dbReference>
<comment type="caution">
    <text evidence="1">The sequence shown here is derived from an EMBL/GenBank/DDBJ whole genome shotgun (WGS) entry which is preliminary data.</text>
</comment>
<dbReference type="InterPro" id="IPR054211">
    <property type="entry name" value="DUF6918"/>
</dbReference>
<organism evidence="1 2">
    <name type="scientific">Candidatus Jettenia ecosi</name>
    <dbReference type="NCBI Taxonomy" id="2494326"/>
    <lineage>
        <taxon>Bacteria</taxon>
        <taxon>Pseudomonadati</taxon>
        <taxon>Planctomycetota</taxon>
        <taxon>Candidatus Brocadiia</taxon>
        <taxon>Candidatus Brocadiales</taxon>
        <taxon>Candidatus Brocadiaceae</taxon>
        <taxon>Candidatus Jettenia</taxon>
    </lineage>
</organism>